<dbReference type="AlphaFoldDB" id="A0A2D2D447"/>
<dbReference type="RefSeq" id="WP_003612923.1">
    <property type="nucleotide sequence ID" value="NZ_ADVE02000001.1"/>
</dbReference>
<dbReference type="EMBL" id="CP023737">
    <property type="protein sequence ID" value="ATQ69757.1"/>
    <property type="molecule type" value="Genomic_DNA"/>
</dbReference>
<dbReference type="Proteomes" id="UP000230709">
    <property type="component" value="Chromosome"/>
</dbReference>
<dbReference type="KEGG" id="mtw:CQW49_19110"/>
<evidence type="ECO:0000313" key="1">
    <source>
        <dbReference type="EMBL" id="ATQ69757.1"/>
    </source>
</evidence>
<proteinExistence type="predicted"/>
<reference evidence="2" key="1">
    <citation type="submission" date="2017-10" db="EMBL/GenBank/DDBJ databases">
        <title>Completed PacBio SMRT sequence of Methylosinus trichosporium OB3b reveals presence of a third large plasmid.</title>
        <authorList>
            <person name="Charles T.C."/>
            <person name="Lynch M.D.J."/>
            <person name="Heil J.R."/>
            <person name="Cheng J."/>
        </authorList>
    </citation>
    <scope>NUCLEOTIDE SEQUENCE [LARGE SCALE GENOMIC DNA]</scope>
    <source>
        <strain evidence="2">OB3b</strain>
    </source>
</reference>
<gene>
    <name evidence="1" type="ORF">CQW49_19110</name>
</gene>
<organism evidence="1 2">
    <name type="scientific">Methylosinus trichosporium (strain ATCC 35070 / NCIMB 11131 / UNIQEM 75 / OB3b)</name>
    <dbReference type="NCBI Taxonomy" id="595536"/>
    <lineage>
        <taxon>Bacteria</taxon>
        <taxon>Pseudomonadati</taxon>
        <taxon>Pseudomonadota</taxon>
        <taxon>Alphaproteobacteria</taxon>
        <taxon>Hyphomicrobiales</taxon>
        <taxon>Methylocystaceae</taxon>
        <taxon>Methylosinus</taxon>
    </lineage>
</organism>
<evidence type="ECO:0000313" key="2">
    <source>
        <dbReference type="Proteomes" id="UP000230709"/>
    </source>
</evidence>
<name>A0A2D2D447_METT3</name>
<sequence>MNIDRVKPIADAVLYEGYILYPYRPSATKNRTRWMFGELHPRSAQRAGGEASLMRAELLIEAEAGAEVEMALRFLQNRWREIGEIAAPVADVEAIAFYRPTDSLVIDGEKFLSFEEAIERRVDIEAARLDDLCRKAQRRRFSFAASREIEPIRAHGEIVAVIARSSEAVEGEVVLSATRLDDALFRLRVEIENLSPLMDADAREDSRARAFLSTHLIFEARGGAFVSLIEPPERHRAAARGCAGEGLWPTLVGEPGRRDRMLASPIILSDYPQVAPESRNAFFDGAEIDELLTLRVRTLSADEKREMAAADPRTRDILQRCETMTRDDLGALHGAFRPLEEGDEAPFAVGARVRIAPKAGGDIMDIALAGKVAVVEAVERDFEGRAHVAVTLVEDPGADLGAAGFPGHRFFFSPQELQPLDGGAS</sequence>
<accession>A0A2D2D447</accession>
<keyword evidence="2" id="KW-1185">Reference proteome</keyword>
<protein>
    <submittedName>
        <fullName evidence="1">Uncharacterized protein</fullName>
    </submittedName>
</protein>
<dbReference type="STRING" id="595536.GCA_000178815_01370"/>